<name>A0A5B7EZU3_PORTR</name>
<comment type="caution">
    <text evidence="1">The sequence shown here is derived from an EMBL/GenBank/DDBJ whole genome shotgun (WGS) entry which is preliminary data.</text>
</comment>
<proteinExistence type="predicted"/>
<evidence type="ECO:0000313" key="2">
    <source>
        <dbReference type="Proteomes" id="UP000324222"/>
    </source>
</evidence>
<keyword evidence="2" id="KW-1185">Reference proteome</keyword>
<reference evidence="1 2" key="1">
    <citation type="submission" date="2019-05" db="EMBL/GenBank/DDBJ databases">
        <title>Another draft genome of Portunus trituberculatus and its Hox gene families provides insights of decapod evolution.</title>
        <authorList>
            <person name="Jeong J.-H."/>
            <person name="Song I."/>
            <person name="Kim S."/>
            <person name="Choi T."/>
            <person name="Kim D."/>
            <person name="Ryu S."/>
            <person name="Kim W."/>
        </authorList>
    </citation>
    <scope>NUCLEOTIDE SEQUENCE [LARGE SCALE GENOMIC DNA]</scope>
    <source>
        <tissue evidence="1">Muscle</tissue>
    </source>
</reference>
<sequence length="71" mass="7590">MATSDPDWWRVALGFTVGSRKSLERMLQCDSGCAQAGMSGDGVDPPSKCLCENLLGMKVSSALTQHLPLYA</sequence>
<dbReference type="Proteomes" id="UP000324222">
    <property type="component" value="Unassembled WGS sequence"/>
</dbReference>
<accession>A0A5B7EZU3</accession>
<gene>
    <name evidence="1" type="ORF">E2C01_032025</name>
</gene>
<dbReference type="EMBL" id="VSRR010004087">
    <property type="protein sequence ID" value="MPC38518.1"/>
    <property type="molecule type" value="Genomic_DNA"/>
</dbReference>
<dbReference type="AlphaFoldDB" id="A0A5B7EZU3"/>
<evidence type="ECO:0000313" key="1">
    <source>
        <dbReference type="EMBL" id="MPC38518.1"/>
    </source>
</evidence>
<protein>
    <submittedName>
        <fullName evidence="1">Uncharacterized protein</fullName>
    </submittedName>
</protein>
<organism evidence="1 2">
    <name type="scientific">Portunus trituberculatus</name>
    <name type="common">Swimming crab</name>
    <name type="synonym">Neptunus trituberculatus</name>
    <dbReference type="NCBI Taxonomy" id="210409"/>
    <lineage>
        <taxon>Eukaryota</taxon>
        <taxon>Metazoa</taxon>
        <taxon>Ecdysozoa</taxon>
        <taxon>Arthropoda</taxon>
        <taxon>Crustacea</taxon>
        <taxon>Multicrustacea</taxon>
        <taxon>Malacostraca</taxon>
        <taxon>Eumalacostraca</taxon>
        <taxon>Eucarida</taxon>
        <taxon>Decapoda</taxon>
        <taxon>Pleocyemata</taxon>
        <taxon>Brachyura</taxon>
        <taxon>Eubrachyura</taxon>
        <taxon>Portunoidea</taxon>
        <taxon>Portunidae</taxon>
        <taxon>Portuninae</taxon>
        <taxon>Portunus</taxon>
    </lineage>
</organism>